<dbReference type="KEGG" id="alm:AO498_07940"/>
<accession>A0A142EMI9</accession>
<dbReference type="RefSeq" id="WP_148660202.1">
    <property type="nucleotide sequence ID" value="NZ_CP012836.1"/>
</dbReference>
<reference evidence="3" key="1">
    <citation type="submission" date="2015-09" db="EMBL/GenBank/DDBJ databases">
        <title>Complete sequence of Algoriphagus sp. M8-2.</title>
        <authorList>
            <person name="Shintani M."/>
        </authorList>
    </citation>
    <scope>NUCLEOTIDE SEQUENCE [LARGE SCALE GENOMIC DNA]</scope>
    <source>
        <strain evidence="3">M8-2</strain>
    </source>
</reference>
<evidence type="ECO:0000313" key="2">
    <source>
        <dbReference type="EMBL" id="AMQ56344.1"/>
    </source>
</evidence>
<feature type="chain" id="PRO_5007494401" description="Calx-beta domain-containing protein" evidence="1">
    <location>
        <begin position="23"/>
        <end position="274"/>
    </location>
</feature>
<dbReference type="SUPFAM" id="SSF141072">
    <property type="entry name" value="CalX-like"/>
    <property type="match status" value="1"/>
</dbReference>
<sequence length="274" mass="28907">MRKLYIYFAVVFASLAMTSCFDDPGADSFIALNEVEFDAGNLPNGLTTTQTRTSATQTNEVQIQVNRVSTSASAAVTVEISVDPTSTAVSGVHYSLGTTSVTIPANTWTVNFPVTILTGNIDPSEAPVLKLLISSASGAEVSKAYGDLAINIRVVCPSAISTDTDVWTASTSTIYGNFTKDVTFKPLGNGLYVVSDISAGLYAAFGFDQTQEVVYGDNCGKITFVREGLNQFAISNPASGETVGAFDPATNTVTMYWADVPNGIVNAKTTLVKK</sequence>
<dbReference type="InterPro" id="IPR038081">
    <property type="entry name" value="CalX-like_sf"/>
</dbReference>
<dbReference type="Gene3D" id="2.60.40.2030">
    <property type="match status" value="1"/>
</dbReference>
<reference evidence="2 3" key="2">
    <citation type="journal article" date="2016" name="Genome Announc.">
        <title>Complete Genome Sequence of Algoriphagus sp. Strain M8-2, Isolated from a Brackish Lake.</title>
        <authorList>
            <person name="Muraguchi Y."/>
            <person name="Kushimoto K."/>
            <person name="Ohtsubo Y."/>
            <person name="Suzuki T."/>
            <person name="Dohra H."/>
            <person name="Kimbara K."/>
            <person name="Shintani M."/>
        </authorList>
    </citation>
    <scope>NUCLEOTIDE SEQUENCE [LARGE SCALE GENOMIC DNA]</scope>
    <source>
        <strain evidence="2 3">M8-2</strain>
    </source>
</reference>
<dbReference type="EMBL" id="CP012836">
    <property type="protein sequence ID" value="AMQ56344.1"/>
    <property type="molecule type" value="Genomic_DNA"/>
</dbReference>
<name>A0A142EMI9_9BACT</name>
<dbReference type="STRING" id="1727163.AO498_07940"/>
<evidence type="ECO:0000256" key="1">
    <source>
        <dbReference type="SAM" id="SignalP"/>
    </source>
</evidence>
<gene>
    <name evidence="2" type="ORF">AO498_07940</name>
</gene>
<dbReference type="Proteomes" id="UP000073816">
    <property type="component" value="Chromosome"/>
</dbReference>
<protein>
    <recommendedName>
        <fullName evidence="4">Calx-beta domain-containing protein</fullName>
    </recommendedName>
</protein>
<proteinExistence type="predicted"/>
<organism evidence="2 3">
    <name type="scientific">Algoriphagus sanaruensis</name>
    <dbReference type="NCBI Taxonomy" id="1727163"/>
    <lineage>
        <taxon>Bacteria</taxon>
        <taxon>Pseudomonadati</taxon>
        <taxon>Bacteroidota</taxon>
        <taxon>Cytophagia</taxon>
        <taxon>Cytophagales</taxon>
        <taxon>Cyclobacteriaceae</taxon>
        <taxon>Algoriphagus</taxon>
    </lineage>
</organism>
<evidence type="ECO:0000313" key="3">
    <source>
        <dbReference type="Proteomes" id="UP000073816"/>
    </source>
</evidence>
<dbReference type="PATRIC" id="fig|1727163.4.peg.1651"/>
<dbReference type="AlphaFoldDB" id="A0A142EMI9"/>
<feature type="signal peptide" evidence="1">
    <location>
        <begin position="1"/>
        <end position="22"/>
    </location>
</feature>
<evidence type="ECO:0008006" key="4">
    <source>
        <dbReference type="Google" id="ProtNLM"/>
    </source>
</evidence>
<dbReference type="OrthoDB" id="820155at2"/>
<keyword evidence="1" id="KW-0732">Signal</keyword>
<keyword evidence="3" id="KW-1185">Reference proteome</keyword>
<dbReference type="PROSITE" id="PS51257">
    <property type="entry name" value="PROKAR_LIPOPROTEIN"/>
    <property type="match status" value="1"/>
</dbReference>